<feature type="transmembrane region" description="Helical" evidence="1">
    <location>
        <begin position="49"/>
        <end position="68"/>
    </location>
</feature>
<dbReference type="RefSeq" id="WP_175196291.1">
    <property type="nucleotide sequence ID" value="NZ_CADIJO010000041.1"/>
</dbReference>
<keyword evidence="1" id="KW-0812">Transmembrane</keyword>
<protein>
    <submittedName>
        <fullName evidence="2">Uncharacterized protein</fullName>
    </submittedName>
</protein>
<accession>A0A6S7ATW1</accession>
<dbReference type="AlphaFoldDB" id="A0A6S7ATW1"/>
<organism evidence="2 3">
    <name type="scientific">Achromobacter deleyi</name>
    <dbReference type="NCBI Taxonomy" id="1353891"/>
    <lineage>
        <taxon>Bacteria</taxon>
        <taxon>Pseudomonadati</taxon>
        <taxon>Pseudomonadota</taxon>
        <taxon>Betaproteobacteria</taxon>
        <taxon>Burkholderiales</taxon>
        <taxon>Alcaligenaceae</taxon>
        <taxon>Achromobacter</taxon>
    </lineage>
</organism>
<evidence type="ECO:0000256" key="1">
    <source>
        <dbReference type="SAM" id="Phobius"/>
    </source>
</evidence>
<keyword evidence="1" id="KW-1133">Transmembrane helix</keyword>
<feature type="transmembrane region" description="Helical" evidence="1">
    <location>
        <begin position="88"/>
        <end position="105"/>
    </location>
</feature>
<dbReference type="EMBL" id="CADIJO010000041">
    <property type="protein sequence ID" value="CAB3742708.1"/>
    <property type="molecule type" value="Genomic_DNA"/>
</dbReference>
<proteinExistence type="predicted"/>
<name>A0A6S7ATW1_9BURK</name>
<evidence type="ECO:0000313" key="3">
    <source>
        <dbReference type="Proteomes" id="UP000494111"/>
    </source>
</evidence>
<sequence length="124" mass="13952">MFPPEIIALLIAQALLALIALIVLAIKLLHLVYWACWNEEVIPAERPRLTGAILAAFFSTLAIADFLPEEISSVISRFNPIPPYDREIPYALTLAALTILSWIYGSRIKRHLWRKRCAKAEPSA</sequence>
<reference evidence="2 3" key="1">
    <citation type="submission" date="2020-04" db="EMBL/GenBank/DDBJ databases">
        <authorList>
            <person name="De Canck E."/>
        </authorList>
    </citation>
    <scope>NUCLEOTIDE SEQUENCE [LARGE SCALE GENOMIC DNA]</scope>
    <source>
        <strain evidence="2 3">LMG 3458</strain>
    </source>
</reference>
<feature type="transmembrane region" description="Helical" evidence="1">
    <location>
        <begin position="6"/>
        <end position="37"/>
    </location>
</feature>
<keyword evidence="1" id="KW-0472">Membrane</keyword>
<evidence type="ECO:0000313" key="2">
    <source>
        <dbReference type="EMBL" id="CAB3742708.1"/>
    </source>
</evidence>
<dbReference type="Proteomes" id="UP000494111">
    <property type="component" value="Unassembled WGS sequence"/>
</dbReference>
<gene>
    <name evidence="2" type="ORF">LMG3458_05991</name>
</gene>